<dbReference type="Proteomes" id="UP000003195">
    <property type="component" value="Unassembled WGS sequence"/>
</dbReference>
<dbReference type="GO" id="GO:0010041">
    <property type="term" value="P:response to iron(III) ion"/>
    <property type="evidence" value="ECO:0007669"/>
    <property type="project" value="TreeGrafter"/>
</dbReference>
<evidence type="ECO:0000256" key="7">
    <source>
        <dbReference type="ARBA" id="ARBA00023136"/>
    </source>
</evidence>
<keyword evidence="6 8" id="KW-1133">Transmembrane helix</keyword>
<evidence type="ECO:0000259" key="9">
    <source>
        <dbReference type="Pfam" id="PF13231"/>
    </source>
</evidence>
<dbReference type="STRING" id="706434.HMPREF9429_00731"/>
<keyword evidence="3 10" id="KW-0328">Glycosyltransferase</keyword>
<feature type="transmembrane region" description="Helical" evidence="8">
    <location>
        <begin position="85"/>
        <end position="103"/>
    </location>
</feature>
<protein>
    <submittedName>
        <fullName evidence="10">Dolichyl-phosphate-mannose-protein mannosyltransferase</fullName>
        <ecNumber evidence="10">2.4.1.109</ecNumber>
    </submittedName>
</protein>
<evidence type="ECO:0000256" key="1">
    <source>
        <dbReference type="ARBA" id="ARBA00004651"/>
    </source>
</evidence>
<dbReference type="Pfam" id="PF13231">
    <property type="entry name" value="PMT_2"/>
    <property type="match status" value="1"/>
</dbReference>
<keyword evidence="11" id="KW-1185">Reference proteome</keyword>
<comment type="subcellular location">
    <subcellularLocation>
        <location evidence="1">Cell membrane</location>
        <topology evidence="1">Multi-pass membrane protein</topology>
    </subcellularLocation>
</comment>
<dbReference type="InterPro" id="IPR050297">
    <property type="entry name" value="LipidA_mod_glycosyltrf_83"/>
</dbReference>
<dbReference type="HOGENOM" id="CLU_019200_0_2_9"/>
<evidence type="ECO:0000256" key="2">
    <source>
        <dbReference type="ARBA" id="ARBA00022475"/>
    </source>
</evidence>
<feature type="transmembrane region" description="Helical" evidence="8">
    <location>
        <begin position="310"/>
        <end position="330"/>
    </location>
</feature>
<evidence type="ECO:0000256" key="8">
    <source>
        <dbReference type="SAM" id="Phobius"/>
    </source>
</evidence>
<evidence type="ECO:0000313" key="10">
    <source>
        <dbReference type="EMBL" id="EFQ04430.1"/>
    </source>
</evidence>
<keyword evidence="4 10" id="KW-0808">Transferase</keyword>
<feature type="transmembrane region" description="Helical" evidence="8">
    <location>
        <begin position="137"/>
        <end position="153"/>
    </location>
</feature>
<sequence length="541" mass="61845">MKYARLLIPVCIISFLFLSIGNSLLAVTDPVESNYALTAKEMVLSGDWLSPRIYNTFWFDKPVFTYWALCVSYALFGFSDFASRLPFTLCGALSVTMLAYYIKRRGNETATAILAATMTATSLLFWVITRSVLTDQFLFLFTEISLFSLYIGLSENNRRHIYIAYAAAAGSVLTKGPVGIVLPGLIILVYIACERKTAYLKRLFRPDGPFLFLFLCLPWYVYMHITHGQAFWDGLLGFNNVTRAVIAEHPEENVWYYYLLVVPVGLLPWTGVALYGIKKAFHRTGFPLFATLWAGITVLFYTLLATKYPTYAYIAHIPLMWFAAVGAVYLYKSNRRIIQFIAVGPAFFFWILFFGSALFVRVDYLHLGSLWPLIVFIPTAILIISIALYKRAYLAISPLIAMATAAIYVLLTWQVLVPFYEYRSTIPLVTASRNLKGHIYFFEEYRTSFEYYTGRSAVLIAPAEYDESARLKRDSVWSRKHLFKTEESHSFSSRLHAGENLTLIVPKSRTTDFEKSEFKDLMTLQGVYGTFFVYTPREEIL</sequence>
<feature type="transmembrane region" description="Helical" evidence="8">
    <location>
        <begin position="396"/>
        <end position="416"/>
    </location>
</feature>
<dbReference type="EMBL" id="AECS01000021">
    <property type="protein sequence ID" value="EFQ04430.1"/>
    <property type="molecule type" value="Genomic_DNA"/>
</dbReference>
<dbReference type="InterPro" id="IPR038731">
    <property type="entry name" value="RgtA/B/C-like"/>
</dbReference>
<dbReference type="GO" id="GO:0004169">
    <property type="term" value="F:dolichyl-phosphate-mannose-protein mannosyltransferase activity"/>
    <property type="evidence" value="ECO:0007669"/>
    <property type="project" value="UniProtKB-EC"/>
</dbReference>
<feature type="transmembrane region" description="Helical" evidence="8">
    <location>
        <begin position="109"/>
        <end position="128"/>
    </location>
</feature>
<evidence type="ECO:0000256" key="6">
    <source>
        <dbReference type="ARBA" id="ARBA00022989"/>
    </source>
</evidence>
<proteinExistence type="predicted"/>
<dbReference type="OrthoDB" id="9775035at2"/>
<evidence type="ECO:0000256" key="5">
    <source>
        <dbReference type="ARBA" id="ARBA00022692"/>
    </source>
</evidence>
<dbReference type="PANTHER" id="PTHR33908:SF3">
    <property type="entry name" value="UNDECAPRENYL PHOSPHATE-ALPHA-4-AMINO-4-DEOXY-L-ARABINOSE ARABINOSYL TRANSFERASE"/>
    <property type="match status" value="1"/>
</dbReference>
<reference evidence="10 11" key="1">
    <citation type="submission" date="2010-08" db="EMBL/GenBank/DDBJ databases">
        <authorList>
            <person name="Weinstock G."/>
            <person name="Sodergren E."/>
            <person name="Clifton S."/>
            <person name="Fulton L."/>
            <person name="Fulton B."/>
            <person name="Courtney L."/>
            <person name="Fronick C."/>
            <person name="Harrison M."/>
            <person name="Strong C."/>
            <person name="Farmer C."/>
            <person name="Delahaunty K."/>
            <person name="Markovic C."/>
            <person name="Hall O."/>
            <person name="Minx P."/>
            <person name="Tomlinson C."/>
            <person name="Mitreva M."/>
            <person name="Hou S."/>
            <person name="Chen J."/>
            <person name="Wollam A."/>
            <person name="Pepin K.H."/>
            <person name="Johnson M."/>
            <person name="Bhonagiri V."/>
            <person name="Zhang X."/>
            <person name="Suruliraj S."/>
            <person name="Warren W."/>
            <person name="Chinwalla A."/>
            <person name="Mardis E.R."/>
            <person name="Wilson R.K."/>
        </authorList>
    </citation>
    <scope>NUCLEOTIDE SEQUENCE [LARGE SCALE GENOMIC DNA]</scope>
    <source>
        <strain evidence="10 11">F0359</strain>
    </source>
</reference>
<comment type="caution">
    <text evidence="10">The sequence shown here is derived from an EMBL/GenBank/DDBJ whole genome shotgun (WGS) entry which is preliminary data.</text>
</comment>
<evidence type="ECO:0000256" key="4">
    <source>
        <dbReference type="ARBA" id="ARBA00022679"/>
    </source>
</evidence>
<accession>E2ZBA4</accession>
<feature type="transmembrane region" description="Helical" evidence="8">
    <location>
        <begin position="255"/>
        <end position="277"/>
    </location>
</feature>
<feature type="domain" description="Glycosyltransferase RgtA/B/C/D-like" evidence="9">
    <location>
        <begin position="60"/>
        <end position="221"/>
    </location>
</feature>
<dbReference type="EC" id="2.4.1.109" evidence="10"/>
<feature type="transmembrane region" description="Helical" evidence="8">
    <location>
        <begin position="203"/>
        <end position="222"/>
    </location>
</feature>
<feature type="transmembrane region" description="Helical" evidence="8">
    <location>
        <begin position="63"/>
        <end position="78"/>
    </location>
</feature>
<feature type="transmembrane region" description="Helical" evidence="8">
    <location>
        <begin position="370"/>
        <end position="389"/>
    </location>
</feature>
<dbReference type="GO" id="GO:0005886">
    <property type="term" value="C:plasma membrane"/>
    <property type="evidence" value="ECO:0007669"/>
    <property type="project" value="UniProtKB-SubCell"/>
</dbReference>
<dbReference type="GO" id="GO:0016763">
    <property type="term" value="F:pentosyltransferase activity"/>
    <property type="evidence" value="ECO:0007669"/>
    <property type="project" value="TreeGrafter"/>
</dbReference>
<feature type="transmembrane region" description="Helical" evidence="8">
    <location>
        <begin position="165"/>
        <end position="191"/>
    </location>
</feature>
<dbReference type="AlphaFoldDB" id="E2ZBA4"/>
<dbReference type="GO" id="GO:0009103">
    <property type="term" value="P:lipopolysaccharide biosynthetic process"/>
    <property type="evidence" value="ECO:0007669"/>
    <property type="project" value="UniProtKB-ARBA"/>
</dbReference>
<feature type="transmembrane region" description="Helical" evidence="8">
    <location>
        <begin position="284"/>
        <end position="304"/>
    </location>
</feature>
<keyword evidence="7 8" id="KW-0472">Membrane</keyword>
<dbReference type="PANTHER" id="PTHR33908">
    <property type="entry name" value="MANNOSYLTRANSFERASE YKCB-RELATED"/>
    <property type="match status" value="1"/>
</dbReference>
<keyword evidence="2" id="KW-1003">Cell membrane</keyword>
<name>E2ZBA4_9FIRM</name>
<dbReference type="eggNOG" id="COG1807">
    <property type="taxonomic scope" value="Bacteria"/>
</dbReference>
<organism evidence="10 11">
    <name type="scientific">Megasphaera micronuciformis F0359</name>
    <dbReference type="NCBI Taxonomy" id="706434"/>
    <lineage>
        <taxon>Bacteria</taxon>
        <taxon>Bacillati</taxon>
        <taxon>Bacillota</taxon>
        <taxon>Negativicutes</taxon>
        <taxon>Veillonellales</taxon>
        <taxon>Veillonellaceae</taxon>
        <taxon>Megasphaera</taxon>
    </lineage>
</organism>
<keyword evidence="5 8" id="KW-0812">Transmembrane</keyword>
<dbReference type="RefSeq" id="WP_006941658.1">
    <property type="nucleotide sequence ID" value="NZ_GL538194.1"/>
</dbReference>
<evidence type="ECO:0000256" key="3">
    <source>
        <dbReference type="ARBA" id="ARBA00022676"/>
    </source>
</evidence>
<gene>
    <name evidence="10" type="ORF">HMPREF9429_00731</name>
</gene>
<feature type="transmembrane region" description="Helical" evidence="8">
    <location>
        <begin position="337"/>
        <end position="358"/>
    </location>
</feature>
<evidence type="ECO:0000313" key="11">
    <source>
        <dbReference type="Proteomes" id="UP000003195"/>
    </source>
</evidence>